<dbReference type="InterPro" id="IPR041534">
    <property type="entry name" value="EF-hand_13"/>
</dbReference>
<keyword evidence="2" id="KW-0106">Calcium</keyword>
<comment type="function">
    <text evidence="3">The B regulatory subunit might modulate substrate selectivity and catalytic activity, and might also direct the localization of the catalytic enzyme to a particular subcellular compartment.</text>
</comment>
<dbReference type="Gene3D" id="1.10.238.230">
    <property type="match status" value="1"/>
</dbReference>
<dbReference type="EMBL" id="JAINUG010000216">
    <property type="protein sequence ID" value="KAJ8387178.1"/>
    <property type="molecule type" value="Genomic_DNA"/>
</dbReference>
<evidence type="ECO:0000313" key="7">
    <source>
        <dbReference type="Proteomes" id="UP001221898"/>
    </source>
</evidence>
<reference evidence="6" key="1">
    <citation type="journal article" date="2023" name="Science">
        <title>Genome structures resolve the early diversification of teleost fishes.</title>
        <authorList>
            <person name="Parey E."/>
            <person name="Louis A."/>
            <person name="Montfort J."/>
            <person name="Bouchez O."/>
            <person name="Roques C."/>
            <person name="Iampietro C."/>
            <person name="Lluch J."/>
            <person name="Castinel A."/>
            <person name="Donnadieu C."/>
            <person name="Desvignes T."/>
            <person name="Floi Bucao C."/>
            <person name="Jouanno E."/>
            <person name="Wen M."/>
            <person name="Mejri S."/>
            <person name="Dirks R."/>
            <person name="Jansen H."/>
            <person name="Henkel C."/>
            <person name="Chen W.J."/>
            <person name="Zahm M."/>
            <person name="Cabau C."/>
            <person name="Klopp C."/>
            <person name="Thompson A.W."/>
            <person name="Robinson-Rechavi M."/>
            <person name="Braasch I."/>
            <person name="Lecointre G."/>
            <person name="Bobe J."/>
            <person name="Postlethwait J.H."/>
            <person name="Berthelot C."/>
            <person name="Roest Crollius H."/>
            <person name="Guiguen Y."/>
        </authorList>
    </citation>
    <scope>NUCLEOTIDE SEQUENCE</scope>
    <source>
        <strain evidence="6">NC1722</strain>
    </source>
</reference>
<dbReference type="Gene3D" id="1.10.238.220">
    <property type="match status" value="1"/>
</dbReference>
<dbReference type="PANTHER" id="PTHR14095:SF3">
    <property type="entry name" value="SERINE_THREONINE-PROTEIN PHOSPHATASE 2A REGULATORY SUBUNIT B'' SUBUNIT ALPHA"/>
    <property type="match status" value="1"/>
</dbReference>
<dbReference type="Gene3D" id="1.10.238.10">
    <property type="entry name" value="EF-hand"/>
    <property type="match status" value="1"/>
</dbReference>
<dbReference type="Pfam" id="PF13499">
    <property type="entry name" value="EF-hand_7"/>
    <property type="match status" value="1"/>
</dbReference>
<dbReference type="PROSITE" id="PS00018">
    <property type="entry name" value="EF_HAND_1"/>
    <property type="match status" value="1"/>
</dbReference>
<dbReference type="GO" id="GO:0000159">
    <property type="term" value="C:protein phosphatase type 2A complex"/>
    <property type="evidence" value="ECO:0007669"/>
    <property type="project" value="TreeGrafter"/>
</dbReference>
<evidence type="ECO:0000256" key="3">
    <source>
        <dbReference type="ARBA" id="ARBA00093310"/>
    </source>
</evidence>
<dbReference type="PROSITE" id="PS50222">
    <property type="entry name" value="EF_HAND_2"/>
    <property type="match status" value="1"/>
</dbReference>
<keyword evidence="1" id="KW-0479">Metal-binding</keyword>
<comment type="caution">
    <text evidence="6">The sequence shown here is derived from an EMBL/GenBank/DDBJ whole genome shotgun (WGS) entry which is preliminary data.</text>
</comment>
<dbReference type="Pfam" id="PF21161">
    <property type="entry name" value="P2R3B_EF-hand"/>
    <property type="match status" value="1"/>
</dbReference>
<dbReference type="SUPFAM" id="SSF47473">
    <property type="entry name" value="EF-hand"/>
    <property type="match status" value="2"/>
</dbReference>
<feature type="compositionally biased region" description="Basic residues" evidence="4">
    <location>
        <begin position="33"/>
        <end position="50"/>
    </location>
</feature>
<evidence type="ECO:0000256" key="1">
    <source>
        <dbReference type="ARBA" id="ARBA00022723"/>
    </source>
</evidence>
<protein>
    <recommendedName>
        <fullName evidence="5">EF-hand domain-containing protein</fullName>
    </recommendedName>
</protein>
<proteinExistence type="predicted"/>
<dbReference type="PANTHER" id="PTHR14095">
    <property type="entry name" value="PHOSPHATASE 2A REGULATORY SUBUNIT-RELATED"/>
    <property type="match status" value="1"/>
</dbReference>
<dbReference type="SUPFAM" id="SSF56219">
    <property type="entry name" value="DNase I-like"/>
    <property type="match status" value="1"/>
</dbReference>
<dbReference type="Proteomes" id="UP001221898">
    <property type="component" value="Unassembled WGS sequence"/>
</dbReference>
<name>A0AAD7W8C2_9TELE</name>
<dbReference type="InterPro" id="IPR048855">
    <property type="entry name" value="P2R3A_B_D_EF-hand"/>
</dbReference>
<dbReference type="InterPro" id="IPR018247">
    <property type="entry name" value="EF_Hand_1_Ca_BS"/>
</dbReference>
<sequence length="774" mass="88454">MKEKPDHREEHLAHHSVFSPSPFIPRGPWSVNRRTHRRGGGRRRGKRAGARAKCEPRAPLTTPPTLPSQNRPPDQREPVSTLSSLSSGVSVKLGLVNARSVKEKTSVLSDFISNQNLDFFTITENWQVPGDFFALIELCPVGWKFHCTPRCGKTGGGVAFVYKDNYTCSMLNCPTFSSFEAQLVKVGSADPLLVIIIYRATDSRVFKETKNFISQFSTFLTDIIPSHDRTPTKFSSAFTAAKNTAGEKPSSDPEELTIMFNSTCQSILDTIAPLTLKKPKPSATPWLNDTTRAQRRIWRQAERRWKKDRLQISLEMLRDSQQTYQKVGVVSAPASINIPCFYFTAGLLPNSSADPNQTIAKIETAFAALQEQKAEIYEMGKIAKVCGCPLYWKAALFHGAGGDRTGSVSTQMFVAMWRKLLHSCYDDSTKFVYLLAKPGCKYLEQEDFIPLLQDIVDTHPGLTFLKDAPEFHSRYITTVIQRIFYTVNRSWTGRVTGTELRRSNFLQTVALLEEEEDINLITDYFSYEHFYVIYVKFWELDVNHDLFIDQKDLRRYNDHALSNKIIERLFSGAVMKGGCAQRECKMSYAEFVWYLISEEDKKNFTSIEYWFRCMDLDGDGVLSMYELQFFYNEQCKRMETMGIEPLPFNDLLCQMLDLVKPKQQGKITLSDLKRCQMAHIFYDTFFNLEKYLDHEQGDTFTVQKDMDSDVTELSDWEKFAADEYEVLVAEDTASDPQLDGSFEDDCESEECMVTSETGNKMDKTEEILISKLSV</sequence>
<dbReference type="AlphaFoldDB" id="A0AAD7W8C2"/>
<organism evidence="6 7">
    <name type="scientific">Aldrovandia affinis</name>
    <dbReference type="NCBI Taxonomy" id="143900"/>
    <lineage>
        <taxon>Eukaryota</taxon>
        <taxon>Metazoa</taxon>
        <taxon>Chordata</taxon>
        <taxon>Craniata</taxon>
        <taxon>Vertebrata</taxon>
        <taxon>Euteleostomi</taxon>
        <taxon>Actinopterygii</taxon>
        <taxon>Neopterygii</taxon>
        <taxon>Teleostei</taxon>
        <taxon>Notacanthiformes</taxon>
        <taxon>Halosauridae</taxon>
        <taxon>Aldrovandia</taxon>
    </lineage>
</organism>
<evidence type="ECO:0000313" key="6">
    <source>
        <dbReference type="EMBL" id="KAJ8387178.1"/>
    </source>
</evidence>
<feature type="domain" description="EF-hand" evidence="5">
    <location>
        <begin position="602"/>
        <end position="637"/>
    </location>
</feature>
<dbReference type="InterPro" id="IPR036691">
    <property type="entry name" value="Endo/exonu/phosph_ase_sf"/>
</dbReference>
<evidence type="ECO:0000259" key="5">
    <source>
        <dbReference type="PROSITE" id="PS50222"/>
    </source>
</evidence>
<evidence type="ECO:0000256" key="2">
    <source>
        <dbReference type="ARBA" id="ARBA00022837"/>
    </source>
</evidence>
<accession>A0AAD7W8C2</accession>
<dbReference type="FunFam" id="1.10.238.230:FF:000001">
    <property type="entry name" value="Serine/threonine-protein phosphatase 2A regulatory subunit B'' subunit beta"/>
    <property type="match status" value="1"/>
</dbReference>
<gene>
    <name evidence="6" type="ORF">AAFF_G00159900</name>
</gene>
<dbReference type="InterPro" id="IPR011992">
    <property type="entry name" value="EF-hand-dom_pair"/>
</dbReference>
<dbReference type="FunFam" id="1.10.238.220:FF:000001">
    <property type="entry name" value="Serine/threonine-protein phosphatase 2A regulatory subunit B'' subunit alpha"/>
    <property type="match status" value="1"/>
</dbReference>
<dbReference type="Gene3D" id="3.60.10.10">
    <property type="entry name" value="Endonuclease/exonuclease/phosphatase"/>
    <property type="match status" value="1"/>
</dbReference>
<dbReference type="Pfam" id="PF17958">
    <property type="entry name" value="EF-hand_13"/>
    <property type="match status" value="1"/>
</dbReference>
<feature type="region of interest" description="Disordered" evidence="4">
    <location>
        <begin position="1"/>
        <end position="83"/>
    </location>
</feature>
<feature type="compositionally biased region" description="Basic and acidic residues" evidence="4">
    <location>
        <begin position="1"/>
        <end position="13"/>
    </location>
</feature>
<dbReference type="GO" id="GO:0005509">
    <property type="term" value="F:calcium ion binding"/>
    <property type="evidence" value="ECO:0007669"/>
    <property type="project" value="InterPro"/>
</dbReference>
<dbReference type="GO" id="GO:0019888">
    <property type="term" value="F:protein phosphatase regulator activity"/>
    <property type="evidence" value="ECO:0007669"/>
    <property type="project" value="TreeGrafter"/>
</dbReference>
<evidence type="ECO:0000256" key="4">
    <source>
        <dbReference type="SAM" id="MobiDB-lite"/>
    </source>
</evidence>
<dbReference type="FunFam" id="1.10.238.10:FF:000628">
    <property type="entry name" value="Serine/threonine-protein phosphatase 2A regulatory subunit B'' subunit beta"/>
    <property type="match status" value="1"/>
</dbReference>
<keyword evidence="7" id="KW-1185">Reference proteome</keyword>
<dbReference type="InterPro" id="IPR002048">
    <property type="entry name" value="EF_hand_dom"/>
</dbReference>